<sequence length="543" mass="61025">MWSPTAADLEHTCAINLQVQLVDRAHSTNDNIEKLPSIINDEALAVLDCLASTAHLFHDNKDAPTAWIKLILPAKSGYVARSDFLKLRMVACPQVHSVHHFVKPQQYLDVPDVLGVQPIDFAKALSGAAGAIIVLPSQAADFDVVMKVLDEELANRLAYPWIVQSPLTRNRLVIVNAKGSFAPEEKQFGAVEQYIEVDMTRDEQLTSRIVDMLSSGGPYYGIVTFIDTYMIHTAETVTALRFYILPLNLVKTCLDKYATRLFYQDVKDPLRITGLADLQDKLKSPDIRLEYPLIIKPYLLINSYINGPEVDANFVLLDEKILCFEMVDGFPCSAEVPNGGKLGDLIKTDQIWPSNHPQREKNLVRDKLHDLLLKMGIRDSVFHVKAQIRNSTLQYQARDSILNLYPQSTLPIQDPSGTPVSYSIDYPTLHMFYALRELKQYQALSRPFEQGAVQHVDSVFINSDTNGTYTGGGLYAELKEQRPDLIEYVQHCNTCYENGEAISDLPARIALFVVASPISRREVLEISHELRAAVKVWVTQNEV</sequence>
<protein>
    <submittedName>
        <fullName evidence="2">ATP-grasp enzyme fsqD-like protein</fullName>
    </submittedName>
</protein>
<dbReference type="InterPro" id="IPR041472">
    <property type="entry name" value="BL00235/CARNS1_N"/>
</dbReference>
<dbReference type="Proteomes" id="UP001338125">
    <property type="component" value="Unassembled WGS sequence"/>
</dbReference>
<dbReference type="Pfam" id="PF18130">
    <property type="entry name" value="ATPgrasp_N"/>
    <property type="match status" value="1"/>
</dbReference>
<proteinExistence type="predicted"/>
<dbReference type="EMBL" id="JAVFKD010000002">
    <property type="protein sequence ID" value="KAK5997487.1"/>
    <property type="molecule type" value="Genomic_DNA"/>
</dbReference>
<keyword evidence="3" id="KW-1185">Reference proteome</keyword>
<organism evidence="2 3">
    <name type="scientific">Cladobotryum mycophilum</name>
    <dbReference type="NCBI Taxonomy" id="491253"/>
    <lineage>
        <taxon>Eukaryota</taxon>
        <taxon>Fungi</taxon>
        <taxon>Dikarya</taxon>
        <taxon>Ascomycota</taxon>
        <taxon>Pezizomycotina</taxon>
        <taxon>Sordariomycetes</taxon>
        <taxon>Hypocreomycetidae</taxon>
        <taxon>Hypocreales</taxon>
        <taxon>Hypocreaceae</taxon>
        <taxon>Cladobotryum</taxon>
    </lineage>
</organism>
<dbReference type="Gene3D" id="3.30.470.20">
    <property type="entry name" value="ATP-grasp fold, B domain"/>
    <property type="match status" value="1"/>
</dbReference>
<dbReference type="Gene3D" id="3.40.50.20">
    <property type="match status" value="1"/>
</dbReference>
<comment type="caution">
    <text evidence="2">The sequence shown here is derived from an EMBL/GenBank/DDBJ whole genome shotgun (WGS) entry which is preliminary data.</text>
</comment>
<reference evidence="2 3" key="1">
    <citation type="submission" date="2024-01" db="EMBL/GenBank/DDBJ databases">
        <title>Complete genome of Cladobotryum mycophilum ATHUM6906.</title>
        <authorList>
            <person name="Christinaki A.C."/>
            <person name="Myridakis A.I."/>
            <person name="Kouvelis V.N."/>
        </authorList>
    </citation>
    <scope>NUCLEOTIDE SEQUENCE [LARGE SCALE GENOMIC DNA]</scope>
    <source>
        <strain evidence="2 3">ATHUM6906</strain>
    </source>
</reference>
<feature type="domain" description="BL00235/CARNS1 N-terminal" evidence="1">
    <location>
        <begin position="172"/>
        <end position="240"/>
    </location>
</feature>
<evidence type="ECO:0000313" key="2">
    <source>
        <dbReference type="EMBL" id="KAK5997487.1"/>
    </source>
</evidence>
<evidence type="ECO:0000313" key="3">
    <source>
        <dbReference type="Proteomes" id="UP001338125"/>
    </source>
</evidence>
<evidence type="ECO:0000259" key="1">
    <source>
        <dbReference type="Pfam" id="PF18130"/>
    </source>
</evidence>
<accession>A0ABR0T044</accession>
<name>A0ABR0T044_9HYPO</name>
<gene>
    <name evidence="2" type="ORF">PT974_02850</name>
</gene>